<name>X1L5C4_9ZZZZ</name>
<dbReference type="EMBL" id="BARU01048593">
    <property type="protein sequence ID" value="GAH97634.1"/>
    <property type="molecule type" value="Genomic_DNA"/>
</dbReference>
<protein>
    <submittedName>
        <fullName evidence="1">Uncharacterized protein</fullName>
    </submittedName>
</protein>
<feature type="non-terminal residue" evidence="1">
    <location>
        <position position="1"/>
    </location>
</feature>
<gene>
    <name evidence="1" type="ORF">S03H2_72125</name>
</gene>
<proteinExistence type="predicted"/>
<comment type="caution">
    <text evidence="1">The sequence shown here is derived from an EMBL/GenBank/DDBJ whole genome shotgun (WGS) entry which is preliminary data.</text>
</comment>
<feature type="non-terminal residue" evidence="1">
    <location>
        <position position="70"/>
    </location>
</feature>
<evidence type="ECO:0000313" key="1">
    <source>
        <dbReference type="EMBL" id="GAH97634.1"/>
    </source>
</evidence>
<sequence>RTHPKIKIEKIKTFNENEFYFCKIEKPELILTGDARLKIKDKNKTSLFIEGPYELLKLLYDILPNWKNKP</sequence>
<organism evidence="1">
    <name type="scientific">marine sediment metagenome</name>
    <dbReference type="NCBI Taxonomy" id="412755"/>
    <lineage>
        <taxon>unclassified sequences</taxon>
        <taxon>metagenomes</taxon>
        <taxon>ecological metagenomes</taxon>
    </lineage>
</organism>
<accession>X1L5C4</accession>
<dbReference type="AlphaFoldDB" id="X1L5C4"/>
<reference evidence="1" key="1">
    <citation type="journal article" date="2014" name="Front. Microbiol.">
        <title>High frequency of phylogenetically diverse reductive dehalogenase-homologous genes in deep subseafloor sedimentary metagenomes.</title>
        <authorList>
            <person name="Kawai M."/>
            <person name="Futagami T."/>
            <person name="Toyoda A."/>
            <person name="Takaki Y."/>
            <person name="Nishi S."/>
            <person name="Hori S."/>
            <person name="Arai W."/>
            <person name="Tsubouchi T."/>
            <person name="Morono Y."/>
            <person name="Uchiyama I."/>
            <person name="Ito T."/>
            <person name="Fujiyama A."/>
            <person name="Inagaki F."/>
            <person name="Takami H."/>
        </authorList>
    </citation>
    <scope>NUCLEOTIDE SEQUENCE</scope>
    <source>
        <strain evidence="1">Expedition CK06-06</strain>
    </source>
</reference>